<protein>
    <submittedName>
        <fullName evidence="3">Aldehyde dehydrogenase family protein</fullName>
    </submittedName>
</protein>
<dbReference type="Gene3D" id="3.40.605.10">
    <property type="entry name" value="Aldehyde Dehydrogenase, Chain A, domain 1"/>
    <property type="match status" value="1"/>
</dbReference>
<dbReference type="SUPFAM" id="SSF53720">
    <property type="entry name" value="ALDH-like"/>
    <property type="match status" value="1"/>
</dbReference>
<organism evidence="3 4">
    <name type="scientific">Acetobacter conturbans</name>
    <dbReference type="NCBI Taxonomy" id="1737472"/>
    <lineage>
        <taxon>Bacteria</taxon>
        <taxon>Pseudomonadati</taxon>
        <taxon>Pseudomonadota</taxon>
        <taxon>Alphaproteobacteria</taxon>
        <taxon>Acetobacterales</taxon>
        <taxon>Acetobacteraceae</taxon>
        <taxon>Acetobacter</taxon>
    </lineage>
</organism>
<name>A0ABX0K5W8_9PROT</name>
<dbReference type="InterPro" id="IPR016161">
    <property type="entry name" value="Ald_DH/histidinol_DH"/>
</dbReference>
<evidence type="ECO:0000313" key="3">
    <source>
        <dbReference type="EMBL" id="NHN89570.1"/>
    </source>
</evidence>
<sequence>MHMTGDCLIGWQDIHHEGGFRAFDPTRCAELEPSFSSATMEDVDRACHLAAEAFVSCRLVPREQRAVFLEMIATALEDATETIVQRAMQETALPQGRLTGEMGRTTGQLRMFAAIVRSGEATDPKWDKALPDRKPMPRPELRQHKVGVGPVAVFCASNFPLAFSVAGGDTASALAAGCPVVCRAHPAHPGTAELVGRCIRKAALQCGMPEGIFSLVGGEAHEVGAWLAEHSAIQSVAFTGSCQGGTALAAIGAQRPDPIPVFAEMGSINPVFLMPEAMKKGAAQLGEAFVTSLTAGVGQFCTNPGLLVGLDGVDMDIFAKAAASALAAQNEGVMLTRGMADSYRGKVKRLMATDGVDLVALSSGNGETTRARGAFFRTTLSVFLQNRHLQDEVFGPCSLLVTCSSAEDILSLSRHLEGQLTVTFHMEAEDMALAQRLLPTIERKAGRILVNGWPTGVEVCAAMVHGGPFPATTDGRFTSVGGDAIDRFLRPVCYQNFPAELLPDDIRD</sequence>
<dbReference type="InterPro" id="IPR044151">
    <property type="entry name" value="ALDH_KGSADH"/>
</dbReference>
<dbReference type="Gene3D" id="3.40.309.10">
    <property type="entry name" value="Aldehyde Dehydrogenase, Chain A, domain 2"/>
    <property type="match status" value="1"/>
</dbReference>
<dbReference type="PANTHER" id="PTHR43353">
    <property type="entry name" value="SUCCINATE-SEMIALDEHYDE DEHYDROGENASE, MITOCHONDRIAL"/>
    <property type="match status" value="1"/>
</dbReference>
<feature type="domain" description="Aldehyde dehydrogenase" evidence="2">
    <location>
        <begin position="34"/>
        <end position="466"/>
    </location>
</feature>
<dbReference type="CDD" id="cd07129">
    <property type="entry name" value="ALDH_KGSADH"/>
    <property type="match status" value="1"/>
</dbReference>
<keyword evidence="4" id="KW-1185">Reference proteome</keyword>
<accession>A0ABX0K5W8</accession>
<dbReference type="PANTHER" id="PTHR43353:SF3">
    <property type="entry name" value="ALDEHYDE DEHYDROGENASE-RELATED"/>
    <property type="match status" value="1"/>
</dbReference>
<comment type="caution">
    <text evidence="3">The sequence shown here is derived from an EMBL/GenBank/DDBJ whole genome shotgun (WGS) entry which is preliminary data.</text>
</comment>
<reference evidence="3 4" key="1">
    <citation type="journal article" date="2020" name="Int. J. Syst. Evol. Microbiol.">
        <title>Novel acetic acid bacteria from cider fermentations: Acetobacter conturbans sp. nov. and Acetobacter fallax sp. nov.</title>
        <authorList>
            <person name="Sombolestani A.S."/>
            <person name="Cleenwerck I."/>
            <person name="Cnockaert M."/>
            <person name="Borremans W."/>
            <person name="Wieme A.D."/>
            <person name="De Vuyst L."/>
            <person name="Vandamme P."/>
        </authorList>
    </citation>
    <scope>NUCLEOTIDE SEQUENCE [LARGE SCALE GENOMIC DNA]</scope>
    <source>
        <strain evidence="3 4">LMG 1627</strain>
    </source>
</reference>
<dbReference type="Proteomes" id="UP000631653">
    <property type="component" value="Unassembled WGS sequence"/>
</dbReference>
<keyword evidence="1" id="KW-0560">Oxidoreductase</keyword>
<evidence type="ECO:0000259" key="2">
    <source>
        <dbReference type="Pfam" id="PF00171"/>
    </source>
</evidence>
<dbReference type="EMBL" id="WOSY01000014">
    <property type="protein sequence ID" value="NHN89570.1"/>
    <property type="molecule type" value="Genomic_DNA"/>
</dbReference>
<dbReference type="InterPro" id="IPR016163">
    <property type="entry name" value="Ald_DH_C"/>
</dbReference>
<proteinExistence type="predicted"/>
<dbReference type="InterPro" id="IPR016162">
    <property type="entry name" value="Ald_DH_N"/>
</dbReference>
<dbReference type="InterPro" id="IPR015590">
    <property type="entry name" value="Aldehyde_DH_dom"/>
</dbReference>
<evidence type="ECO:0000256" key="1">
    <source>
        <dbReference type="ARBA" id="ARBA00023002"/>
    </source>
</evidence>
<gene>
    <name evidence="3" type="ORF">GOB81_13200</name>
</gene>
<evidence type="ECO:0000313" key="4">
    <source>
        <dbReference type="Proteomes" id="UP000631653"/>
    </source>
</evidence>
<dbReference type="InterPro" id="IPR050740">
    <property type="entry name" value="Aldehyde_DH_Superfamily"/>
</dbReference>
<dbReference type="Pfam" id="PF00171">
    <property type="entry name" value="Aldedh"/>
    <property type="match status" value="1"/>
</dbReference>